<name>A0A938Y3S9_9BACL</name>
<comment type="caution">
    <text evidence="4">The sequence shown here is derived from an EMBL/GenBank/DDBJ whole genome shotgun (WGS) entry which is preliminary data.</text>
</comment>
<evidence type="ECO:0000313" key="4">
    <source>
        <dbReference type="EMBL" id="MBM7591072.1"/>
    </source>
</evidence>
<evidence type="ECO:0000259" key="3">
    <source>
        <dbReference type="Pfam" id="PF13115"/>
    </source>
</evidence>
<feature type="compositionally biased region" description="Basic and acidic residues" evidence="1">
    <location>
        <begin position="36"/>
        <end position="54"/>
    </location>
</feature>
<proteinExistence type="predicted"/>
<dbReference type="AlphaFoldDB" id="A0A938Y3S9"/>
<protein>
    <recommendedName>
        <fullName evidence="3">YtkA-like domain-containing protein</fullName>
    </recommendedName>
</protein>
<organism evidence="4 5">
    <name type="scientific">Brevibacillus fulvus</name>
    <dbReference type="NCBI Taxonomy" id="1125967"/>
    <lineage>
        <taxon>Bacteria</taxon>
        <taxon>Bacillati</taxon>
        <taxon>Bacillota</taxon>
        <taxon>Bacilli</taxon>
        <taxon>Bacillales</taxon>
        <taxon>Paenibacillaceae</taxon>
        <taxon>Brevibacillus</taxon>
    </lineage>
</organism>
<evidence type="ECO:0000256" key="2">
    <source>
        <dbReference type="SAM" id="SignalP"/>
    </source>
</evidence>
<dbReference type="Pfam" id="PF13115">
    <property type="entry name" value="YtkA"/>
    <property type="match status" value="1"/>
</dbReference>
<dbReference type="EMBL" id="JAFBEB010000009">
    <property type="protein sequence ID" value="MBM7591072.1"/>
    <property type="molecule type" value="Genomic_DNA"/>
</dbReference>
<feature type="domain" description="YtkA-like" evidence="3">
    <location>
        <begin position="59"/>
        <end position="133"/>
    </location>
</feature>
<keyword evidence="5" id="KW-1185">Reference proteome</keyword>
<feature type="signal peptide" evidence="2">
    <location>
        <begin position="1"/>
        <end position="24"/>
    </location>
</feature>
<dbReference type="InterPro" id="IPR032693">
    <property type="entry name" value="YtkA-like_dom"/>
</dbReference>
<keyword evidence="2" id="KW-0732">Signal</keyword>
<accession>A0A938Y3S9</accession>
<evidence type="ECO:0000313" key="5">
    <source>
        <dbReference type="Proteomes" id="UP000717624"/>
    </source>
</evidence>
<dbReference type="RefSeq" id="WP_204518813.1">
    <property type="nucleotide sequence ID" value="NZ_BAABIN010000014.1"/>
</dbReference>
<feature type="chain" id="PRO_5038446393" description="YtkA-like domain-containing protein" evidence="2">
    <location>
        <begin position="25"/>
        <end position="156"/>
    </location>
</feature>
<dbReference type="Proteomes" id="UP000717624">
    <property type="component" value="Unassembled WGS sequence"/>
</dbReference>
<feature type="region of interest" description="Disordered" evidence="1">
    <location>
        <begin position="31"/>
        <end position="54"/>
    </location>
</feature>
<reference evidence="4" key="1">
    <citation type="submission" date="2021-01" db="EMBL/GenBank/DDBJ databases">
        <title>Genomic Encyclopedia of Type Strains, Phase IV (KMG-IV): sequencing the most valuable type-strain genomes for metagenomic binning, comparative biology and taxonomic classification.</title>
        <authorList>
            <person name="Goeker M."/>
        </authorList>
    </citation>
    <scope>NUCLEOTIDE SEQUENCE</scope>
    <source>
        <strain evidence="4">DSM 25523</strain>
    </source>
</reference>
<sequence>MTRQMKYRVISILLLICFTSVLVACSPKEGGNTNVGERKVSAQEEHHHETEHEVEQSSVIIHLSSEIPKIVSGQETVFNTHIMQSDLPLTNAKVRFEIWKEGEEKHSFHEATETGDGNYKLAYRFEQPQLHHLIVHVEKNSLHGHKKFKINVRNQP</sequence>
<gene>
    <name evidence="4" type="ORF">JOD01_002698</name>
</gene>
<dbReference type="PROSITE" id="PS51257">
    <property type="entry name" value="PROKAR_LIPOPROTEIN"/>
    <property type="match status" value="1"/>
</dbReference>
<evidence type="ECO:0000256" key="1">
    <source>
        <dbReference type="SAM" id="MobiDB-lite"/>
    </source>
</evidence>